<dbReference type="GO" id="GO:0030246">
    <property type="term" value="F:carbohydrate binding"/>
    <property type="evidence" value="ECO:0007669"/>
    <property type="project" value="InterPro"/>
</dbReference>
<name>A0A2K9ETC3_9FIRM</name>
<dbReference type="Proteomes" id="UP000239720">
    <property type="component" value="Unassembled WGS sequence"/>
</dbReference>
<evidence type="ECO:0000313" key="6">
    <source>
        <dbReference type="EMBL" id="AUG58780.1"/>
    </source>
</evidence>
<dbReference type="GO" id="GO:0031176">
    <property type="term" value="F:endo-1,4-beta-xylanase activity"/>
    <property type="evidence" value="ECO:0007669"/>
    <property type="project" value="UniProtKB-EC"/>
</dbReference>
<sequence>MVKCRRTVALITAIVLTLPVFLTASFAKTEEVLPYCERIVESVLAVNLGGEDVTVEGAPFTGEKNEKNIKTFIKEPVELKAPSGTINAFTRIEAEDFTFNNGIEVEETGDVDGEENICYIANGDYVGYENIYFPKGTKGFIARVASETEGGYIELRLDSPSGELVGRVRVENTGGWQDYTEVYCELNKNVSGVHNLFLGFVGDRDGLFNVNWFRFTKSAYDPVMADSYDEKLSGAYKYNFIDFGEGGNLEFKVDFSQKVDGTIDVRLGSPTSSPVASINVSNETSVHVKSNVKGVNELYLTDNKNGELLSKLNWFVFEPEEEKIDFDDKGYDKLFNTSLRGYTVGIEANLDKNNIYEVYIYPTEYHKVNKQVFDLYINGELADTVNMEENEFEWDRKGPYLTKVLDDGKLSIECRAIQGIASVGAIEINKISYTKEFDDVKIKDWSYIPIMELASQGVIFGKGNDKFSPGDHIIGEHVAYMMFNVMKRSIAEKNSDFKPEKYRLLSDISPDFWAYHYMSAYYNYFFVEKMLKYDLDTRIPYSADEYREKRKVRREEFAMAIIGARRLDYNEDGRVFVLDPNLEPGANLNRYKDKDAHEITDSYRYFVELALDKGLMRGDHLGYLNPKDPVTRAEAAAFIYNALNLEENNFVKPKEGETLPVPRITAKKREVKVGILILPAPAWDSINNIDTNDPNPDFTLLELLDRNINKPMDWVLVNPHPPAFNKNEFKDVMHLNSAEIPGAKSDDFEAFCSYFNDLRSVAKAQTDLEADITHTGVVGYSENIKKSKFFKYWEVSIDDPDLTPEQIAKDYDILFQTSHGKISYPKDVQDKVKAFLNAGGQLWWENCDGLVIKPGDGFTQEVKFESIRPGGNIKFPKIPVLDDDNKMHPLFDNIFRIDPEKSTRVLAPGIFTEASEITLLGDGEEWLNDDNRYLDNLLPTDEVVLLVEDTTTGELLPNLAIRNIINKDKPAGRIVISTGDMGCGISKHVHRGGGKAVEDYKFCYNLFGWMSKIGVSFDETKANSWDGSNEFSIEATFINHGARTQVYDVEEVINTDLWELVPTKEFNNYKVHHPWIKKLNSKGYPEKIELEPNQSEVVKYNFRIKKPGIQYYNFTLKASESGVENPRDTAETTFRLNNTRIKAPVFTGFRADGFDVTLSAPEEIKADLRPETYELNLKFQRGGRFIDPQEIFRHVQIEQNNLTPELEGLSYSYMLDAKGNLYVKVIIDNVLFTRTNEKIKLNIFVEGGDWQVLGKAEVYDPVSRQRIAFSDEVRGK</sequence>
<evidence type="ECO:0000259" key="5">
    <source>
        <dbReference type="PROSITE" id="PS51272"/>
    </source>
</evidence>
<evidence type="ECO:0000313" key="8">
    <source>
        <dbReference type="Proteomes" id="UP000233534"/>
    </source>
</evidence>
<dbReference type="GO" id="GO:0045493">
    <property type="term" value="P:xylan catabolic process"/>
    <property type="evidence" value="ECO:0007669"/>
    <property type="project" value="UniProtKB-KW"/>
</dbReference>
<keyword evidence="2" id="KW-0677">Repeat</keyword>
<feature type="chain" id="PRO_5036043889" evidence="3">
    <location>
        <begin position="28"/>
        <end position="1276"/>
    </location>
</feature>
<dbReference type="PROSITE" id="PS51175">
    <property type="entry name" value="CBM6"/>
    <property type="match status" value="1"/>
</dbReference>
<dbReference type="EMBL" id="NEMB01000003">
    <property type="protein sequence ID" value="PQQ66126.1"/>
    <property type="molecule type" value="Genomic_DNA"/>
</dbReference>
<dbReference type="OrthoDB" id="1738667at2"/>
<dbReference type="PROSITE" id="PS51272">
    <property type="entry name" value="SLH"/>
    <property type="match status" value="2"/>
</dbReference>
<dbReference type="Gene3D" id="2.60.120.260">
    <property type="entry name" value="Galactose-binding domain-like"/>
    <property type="match status" value="2"/>
</dbReference>
<evidence type="ECO:0000313" key="7">
    <source>
        <dbReference type="EMBL" id="PQQ66126.1"/>
    </source>
</evidence>
<keyword evidence="6" id="KW-0326">Glycosidase</keyword>
<dbReference type="KEGG" id="hsc:HVS_14635"/>
<evidence type="ECO:0000313" key="9">
    <source>
        <dbReference type="Proteomes" id="UP000239720"/>
    </source>
</evidence>
<dbReference type="CDD" id="cd04084">
    <property type="entry name" value="CBM6_xylanase-like"/>
    <property type="match status" value="1"/>
</dbReference>
<dbReference type="InterPro" id="IPR008979">
    <property type="entry name" value="Galactose-bd-like_sf"/>
</dbReference>
<organism evidence="6 8">
    <name type="scientific">Acetivibrio saccincola</name>
    <dbReference type="NCBI Taxonomy" id="1677857"/>
    <lineage>
        <taxon>Bacteria</taxon>
        <taxon>Bacillati</taxon>
        <taxon>Bacillota</taxon>
        <taxon>Clostridia</taxon>
        <taxon>Eubacteriales</taxon>
        <taxon>Oscillospiraceae</taxon>
        <taxon>Acetivibrio</taxon>
    </lineage>
</organism>
<keyword evidence="6" id="KW-0858">Xylan degradation</keyword>
<evidence type="ECO:0000256" key="2">
    <source>
        <dbReference type="ARBA" id="ARBA00022737"/>
    </source>
</evidence>
<reference evidence="7 9" key="2">
    <citation type="journal article" date="2018" name="Syst. Appl. Microbiol.">
        <title>Characterization and high-quality draft genome sequence of Herbivorax saccincola A7, an anaerobic, alkaliphilic, thermophilic, cellulolytic, and xylanolytic bacterium.</title>
        <authorList>
            <person name="Aikawa S."/>
            <person name="Baramee S."/>
            <person name="Sermsathanaswadi J."/>
            <person name="Thianheng P."/>
            <person name="Tachaapaikoon C."/>
            <person name="Shikata A."/>
            <person name="Waeonukul R."/>
            <person name="Pason P."/>
            <person name="Ratanakhanokchai K."/>
            <person name="Kosugi A."/>
        </authorList>
    </citation>
    <scope>NUCLEOTIDE SEQUENCE [LARGE SCALE GENOMIC DNA]</scope>
    <source>
        <strain evidence="7 9">A7</strain>
    </source>
</reference>
<proteinExistence type="predicted"/>
<keyword evidence="1 3" id="KW-0732">Signal</keyword>
<dbReference type="EC" id="3.2.1.8" evidence="6"/>
<feature type="signal peptide" evidence="3">
    <location>
        <begin position="1"/>
        <end position="27"/>
    </location>
</feature>
<dbReference type="RefSeq" id="WP_101303445.1">
    <property type="nucleotide sequence ID" value="NZ_CP025197.1"/>
</dbReference>
<evidence type="ECO:0000256" key="1">
    <source>
        <dbReference type="ARBA" id="ARBA00022729"/>
    </source>
</evidence>
<feature type="domain" description="CBM6" evidence="4">
    <location>
        <begin position="90"/>
        <end position="216"/>
    </location>
</feature>
<dbReference type="EMBL" id="CP025197">
    <property type="protein sequence ID" value="AUG58780.1"/>
    <property type="molecule type" value="Genomic_DNA"/>
</dbReference>
<keyword evidence="6" id="KW-0378">Hydrolase</keyword>
<protein>
    <submittedName>
        <fullName evidence="7">Carbohydrate-binding protein</fullName>
    </submittedName>
    <submittedName>
        <fullName evidence="6">Endo-1,4-beta-xylanase A</fullName>
        <ecNumber evidence="6">3.2.1.8</ecNumber>
    </submittedName>
</protein>
<feature type="domain" description="SLH" evidence="5">
    <location>
        <begin position="590"/>
        <end position="653"/>
    </location>
</feature>
<dbReference type="Proteomes" id="UP000233534">
    <property type="component" value="Chromosome"/>
</dbReference>
<dbReference type="InterPro" id="IPR006584">
    <property type="entry name" value="Cellulose-bd_IV"/>
</dbReference>
<evidence type="ECO:0000259" key="4">
    <source>
        <dbReference type="PROSITE" id="PS51175"/>
    </source>
</evidence>
<feature type="domain" description="SLH" evidence="5">
    <location>
        <begin position="433"/>
        <end position="496"/>
    </location>
</feature>
<dbReference type="AlphaFoldDB" id="A0A2K9ETC3"/>
<dbReference type="Pfam" id="PF00395">
    <property type="entry name" value="SLH"/>
    <property type="match status" value="2"/>
</dbReference>
<dbReference type="SUPFAM" id="SSF49785">
    <property type="entry name" value="Galactose-binding domain-like"/>
    <property type="match status" value="2"/>
</dbReference>
<keyword evidence="6" id="KW-0119">Carbohydrate metabolism</keyword>
<keyword evidence="6" id="KW-0624">Polysaccharide degradation</keyword>
<dbReference type="InterPro" id="IPR001119">
    <property type="entry name" value="SLH_dom"/>
</dbReference>
<gene>
    <name evidence="6" type="primary">xynA16</name>
    <name evidence="7" type="ORF">B9R14_04690</name>
    <name evidence="6" type="ORF">HVS_14635</name>
</gene>
<reference evidence="6 8" key="1">
    <citation type="submission" date="2017-12" db="EMBL/GenBank/DDBJ databases">
        <title>Complete genome sequence of Herbivorax saccincola GGR1, a novel Cellulosome-producing hydrolytic bacterium in a thermophilic biogas plant, established by Illumina and Nanopore MinION sequencing.</title>
        <authorList>
            <person name="Pechtl A."/>
            <person name="Ruckert C."/>
            <person name="Koeck D.E."/>
            <person name="Maus I."/>
            <person name="Winkler A."/>
            <person name="Kalinowski J."/>
            <person name="Puhler A."/>
            <person name="Schwarz W.W."/>
            <person name="Zverlov V.V."/>
            <person name="Schluter A."/>
            <person name="Liebl W."/>
        </authorList>
    </citation>
    <scope>NUCLEOTIDE SEQUENCE [LARGE SCALE GENOMIC DNA]</scope>
    <source>
        <strain evidence="6">GGR1</strain>
        <strain evidence="8">SR1</strain>
    </source>
</reference>
<keyword evidence="8" id="KW-1185">Reference proteome</keyword>
<dbReference type="InterPro" id="IPR005084">
    <property type="entry name" value="CBM6"/>
</dbReference>
<dbReference type="SMART" id="SM00606">
    <property type="entry name" value="CBD_IV"/>
    <property type="match status" value="1"/>
</dbReference>
<evidence type="ECO:0000256" key="3">
    <source>
        <dbReference type="SAM" id="SignalP"/>
    </source>
</evidence>
<accession>A0A2K9ETC3</accession>
<dbReference type="Pfam" id="PF03422">
    <property type="entry name" value="CBM_6"/>
    <property type="match status" value="2"/>
</dbReference>